<dbReference type="InterPro" id="IPR004026">
    <property type="entry name" value="Ada_DNA_repair_Zn-bd"/>
</dbReference>
<dbReference type="PIRSF" id="PIRSF000408">
    <property type="entry name" value="Alkyltransferas_AdaA"/>
    <property type="match status" value="1"/>
</dbReference>
<keyword evidence="2" id="KW-0489">Methyltransferase</keyword>
<dbReference type="Proteomes" id="UP001596282">
    <property type="component" value="Unassembled WGS sequence"/>
</dbReference>
<accession>A0ABW1RXM6</accession>
<keyword evidence="5" id="KW-0227">DNA damage</keyword>
<keyword evidence="10" id="KW-0804">Transcription</keyword>
<evidence type="ECO:0000256" key="5">
    <source>
        <dbReference type="ARBA" id="ARBA00022763"/>
    </source>
</evidence>
<organism evidence="13 14">
    <name type="scientific">Lactiplantibacillus daowaiensis</name>
    <dbReference type="NCBI Taxonomy" id="2559918"/>
    <lineage>
        <taxon>Bacteria</taxon>
        <taxon>Bacillati</taxon>
        <taxon>Bacillota</taxon>
        <taxon>Bacilli</taxon>
        <taxon>Lactobacillales</taxon>
        <taxon>Lactobacillaceae</taxon>
        <taxon>Lactiplantibacillus</taxon>
    </lineage>
</organism>
<dbReference type="PANTHER" id="PTHR43280:SF28">
    <property type="entry name" value="HTH-TYPE TRANSCRIPTIONAL ACTIVATOR RHAS"/>
    <property type="match status" value="1"/>
</dbReference>
<keyword evidence="4" id="KW-0479">Metal-binding</keyword>
<dbReference type="InterPro" id="IPR009057">
    <property type="entry name" value="Homeodomain-like_sf"/>
</dbReference>
<evidence type="ECO:0000313" key="13">
    <source>
        <dbReference type="EMBL" id="MFC6180177.1"/>
    </source>
</evidence>
<keyword evidence="11" id="KW-0234">DNA repair</keyword>
<dbReference type="PRINTS" id="PR00032">
    <property type="entry name" value="HTHARAC"/>
</dbReference>
<evidence type="ECO:0000256" key="10">
    <source>
        <dbReference type="ARBA" id="ARBA00023163"/>
    </source>
</evidence>
<keyword evidence="8" id="KW-0238">DNA-binding</keyword>
<sequence>MAKLTAAQWQAIQQNSPQADGQFFYGVTSTGIFCRPSCHSRLPRRDHIQSFKTATAAMAAEFRPCKRCRPTGLAVTPVEWVTEIDTIIATHYGEKLTLTELAQLAHGDPYYLHHVYRQQTGQTPLAALKQVRLQRAQQLLVQGELPIKTVAERCGFQTSAYFSTSFKQAYGQTPREYRQNYRDS</sequence>
<protein>
    <submittedName>
        <fullName evidence="13">Bifunctional transcriptional activator/DNA repair enzyme AdaA</fullName>
    </submittedName>
</protein>
<evidence type="ECO:0000256" key="6">
    <source>
        <dbReference type="ARBA" id="ARBA00022833"/>
    </source>
</evidence>
<proteinExistence type="predicted"/>
<dbReference type="InterPro" id="IPR018060">
    <property type="entry name" value="HTH_AraC"/>
</dbReference>
<dbReference type="PROSITE" id="PS00041">
    <property type="entry name" value="HTH_ARAC_FAMILY_1"/>
    <property type="match status" value="1"/>
</dbReference>
<evidence type="ECO:0000256" key="11">
    <source>
        <dbReference type="ARBA" id="ARBA00023204"/>
    </source>
</evidence>
<keyword evidence="7" id="KW-0805">Transcription regulation</keyword>
<comment type="caution">
    <text evidence="13">The sequence shown here is derived from an EMBL/GenBank/DDBJ whole genome shotgun (WGS) entry which is preliminary data.</text>
</comment>
<evidence type="ECO:0000256" key="4">
    <source>
        <dbReference type="ARBA" id="ARBA00022723"/>
    </source>
</evidence>
<keyword evidence="9" id="KW-0010">Activator</keyword>
<evidence type="ECO:0000256" key="1">
    <source>
        <dbReference type="ARBA" id="ARBA00001947"/>
    </source>
</evidence>
<dbReference type="Pfam" id="PF12833">
    <property type="entry name" value="HTH_18"/>
    <property type="match status" value="1"/>
</dbReference>
<dbReference type="RefSeq" id="WP_137628855.1">
    <property type="nucleotide sequence ID" value="NZ_BJDJ01000013.1"/>
</dbReference>
<evidence type="ECO:0000256" key="9">
    <source>
        <dbReference type="ARBA" id="ARBA00023159"/>
    </source>
</evidence>
<evidence type="ECO:0000256" key="7">
    <source>
        <dbReference type="ARBA" id="ARBA00023015"/>
    </source>
</evidence>
<evidence type="ECO:0000256" key="8">
    <source>
        <dbReference type="ARBA" id="ARBA00023125"/>
    </source>
</evidence>
<reference evidence="14" key="1">
    <citation type="journal article" date="2019" name="Int. J. Syst. Evol. Microbiol.">
        <title>The Global Catalogue of Microorganisms (GCM) 10K type strain sequencing project: providing services to taxonomists for standard genome sequencing and annotation.</title>
        <authorList>
            <consortium name="The Broad Institute Genomics Platform"/>
            <consortium name="The Broad Institute Genome Sequencing Center for Infectious Disease"/>
            <person name="Wu L."/>
            <person name="Ma J."/>
        </authorList>
    </citation>
    <scope>NUCLEOTIDE SEQUENCE [LARGE SCALE GENOMIC DNA]</scope>
    <source>
        <strain evidence="14">CCM 8933</strain>
    </source>
</reference>
<evidence type="ECO:0000256" key="3">
    <source>
        <dbReference type="ARBA" id="ARBA00022679"/>
    </source>
</evidence>
<keyword evidence="3" id="KW-0808">Transferase</keyword>
<dbReference type="Pfam" id="PF02805">
    <property type="entry name" value="Ada_Zn_binding"/>
    <property type="match status" value="1"/>
</dbReference>
<evidence type="ECO:0000313" key="14">
    <source>
        <dbReference type="Proteomes" id="UP001596282"/>
    </source>
</evidence>
<feature type="domain" description="HTH araC/xylS-type" evidence="12">
    <location>
        <begin position="82"/>
        <end position="180"/>
    </location>
</feature>
<dbReference type="PROSITE" id="PS01124">
    <property type="entry name" value="HTH_ARAC_FAMILY_2"/>
    <property type="match status" value="1"/>
</dbReference>
<dbReference type="Gene3D" id="1.10.10.60">
    <property type="entry name" value="Homeodomain-like"/>
    <property type="match status" value="2"/>
</dbReference>
<keyword evidence="6" id="KW-0862">Zinc</keyword>
<dbReference type="InterPro" id="IPR035451">
    <property type="entry name" value="Ada-like_dom_sf"/>
</dbReference>
<comment type="cofactor">
    <cofactor evidence="1">
        <name>Zn(2+)</name>
        <dbReference type="ChEBI" id="CHEBI:29105"/>
    </cofactor>
</comment>
<dbReference type="Gene3D" id="3.40.10.10">
    <property type="entry name" value="DNA Methylphosphotriester Repair Domain"/>
    <property type="match status" value="1"/>
</dbReference>
<name>A0ABW1RXM6_9LACO</name>
<dbReference type="InterPro" id="IPR020449">
    <property type="entry name" value="Tscrpt_reg_AraC-type_HTH"/>
</dbReference>
<evidence type="ECO:0000256" key="2">
    <source>
        <dbReference type="ARBA" id="ARBA00022603"/>
    </source>
</evidence>
<keyword evidence="14" id="KW-1185">Reference proteome</keyword>
<dbReference type="EMBL" id="JBHSSC010000007">
    <property type="protein sequence ID" value="MFC6180177.1"/>
    <property type="molecule type" value="Genomic_DNA"/>
</dbReference>
<gene>
    <name evidence="13" type="ORF">ACFP5Y_02930</name>
</gene>
<dbReference type="PANTHER" id="PTHR43280">
    <property type="entry name" value="ARAC-FAMILY TRANSCRIPTIONAL REGULATOR"/>
    <property type="match status" value="1"/>
</dbReference>
<dbReference type="InterPro" id="IPR016220">
    <property type="entry name" value="Me-P-triester_DNA_alkyl-Trfase"/>
</dbReference>
<dbReference type="InterPro" id="IPR018062">
    <property type="entry name" value="HTH_AraC-typ_CS"/>
</dbReference>
<dbReference type="SMART" id="SM00342">
    <property type="entry name" value="HTH_ARAC"/>
    <property type="match status" value="1"/>
</dbReference>
<evidence type="ECO:0000259" key="12">
    <source>
        <dbReference type="PROSITE" id="PS01124"/>
    </source>
</evidence>
<dbReference type="SUPFAM" id="SSF46689">
    <property type="entry name" value="Homeodomain-like"/>
    <property type="match status" value="2"/>
</dbReference>
<dbReference type="SUPFAM" id="SSF57884">
    <property type="entry name" value="Ada DNA repair protein, N-terminal domain (N-Ada 10)"/>
    <property type="match status" value="1"/>
</dbReference>